<dbReference type="InterPro" id="IPR018060">
    <property type="entry name" value="HTH_AraC"/>
</dbReference>
<evidence type="ECO:0000259" key="4">
    <source>
        <dbReference type="PROSITE" id="PS01124"/>
    </source>
</evidence>
<dbReference type="EMBL" id="CAKLDI010000001">
    <property type="protein sequence ID" value="CAH0533688.1"/>
    <property type="molecule type" value="Genomic_DNA"/>
</dbReference>
<name>A0ABN8DTN3_9VIBR</name>
<protein>
    <submittedName>
        <fullName evidence="5">HTH-type transcriptional activator RhaR</fullName>
    </submittedName>
</protein>
<reference evidence="5" key="1">
    <citation type="submission" date="2021-11" db="EMBL/GenBank/DDBJ databases">
        <authorList>
            <person name="Rodrigo-Torres L."/>
            <person name="Arahal R. D."/>
            <person name="Lucena T."/>
        </authorList>
    </citation>
    <scope>NUCLEOTIDE SEQUENCE</scope>
    <source>
        <strain evidence="5">CECT 7929</strain>
    </source>
</reference>
<evidence type="ECO:0000313" key="6">
    <source>
        <dbReference type="Proteomes" id="UP000838672"/>
    </source>
</evidence>
<dbReference type="InterPro" id="IPR009057">
    <property type="entry name" value="Homeodomain-like_sf"/>
</dbReference>
<evidence type="ECO:0000256" key="2">
    <source>
        <dbReference type="ARBA" id="ARBA00023125"/>
    </source>
</evidence>
<dbReference type="SUPFAM" id="SSF46689">
    <property type="entry name" value="Homeodomain-like"/>
    <property type="match status" value="2"/>
</dbReference>
<dbReference type="Proteomes" id="UP000838672">
    <property type="component" value="Unassembled WGS sequence"/>
</dbReference>
<accession>A0ABN8DTN3</accession>
<dbReference type="SMART" id="SM00342">
    <property type="entry name" value="HTH_ARAC"/>
    <property type="match status" value="1"/>
</dbReference>
<keyword evidence="6" id="KW-1185">Reference proteome</keyword>
<organism evidence="5 6">
    <name type="scientific">Vibrio stylophorae</name>
    <dbReference type="NCBI Taxonomy" id="659351"/>
    <lineage>
        <taxon>Bacteria</taxon>
        <taxon>Pseudomonadati</taxon>
        <taxon>Pseudomonadota</taxon>
        <taxon>Gammaproteobacteria</taxon>
        <taxon>Vibrionales</taxon>
        <taxon>Vibrionaceae</taxon>
        <taxon>Vibrio</taxon>
    </lineage>
</organism>
<keyword evidence="3" id="KW-0804">Transcription</keyword>
<dbReference type="PANTHER" id="PTHR43280:SF27">
    <property type="entry name" value="TRANSCRIPTIONAL REGULATOR MTLR"/>
    <property type="match status" value="1"/>
</dbReference>
<dbReference type="PANTHER" id="PTHR43280">
    <property type="entry name" value="ARAC-FAMILY TRANSCRIPTIONAL REGULATOR"/>
    <property type="match status" value="1"/>
</dbReference>
<gene>
    <name evidence="5" type="primary">rhaR_2</name>
    <name evidence="5" type="ORF">VST7929_01561</name>
</gene>
<keyword evidence="1" id="KW-0805">Transcription regulation</keyword>
<evidence type="ECO:0000313" key="5">
    <source>
        <dbReference type="EMBL" id="CAH0533688.1"/>
    </source>
</evidence>
<feature type="domain" description="HTH araC/xylS-type" evidence="4">
    <location>
        <begin position="195"/>
        <end position="293"/>
    </location>
</feature>
<dbReference type="RefSeq" id="WP_237466114.1">
    <property type="nucleotide sequence ID" value="NZ_CAKLDI010000001.1"/>
</dbReference>
<proteinExistence type="predicted"/>
<evidence type="ECO:0000256" key="3">
    <source>
        <dbReference type="ARBA" id="ARBA00023163"/>
    </source>
</evidence>
<dbReference type="Gene3D" id="1.10.10.60">
    <property type="entry name" value="Homeodomain-like"/>
    <property type="match status" value="2"/>
</dbReference>
<sequence length="296" mass="34582">MKPNIETISSADDFRWSMKDYRLVEGHYEINCGWHYHQEYELVLYYDPRCAYRGKLFVGDHIMDMGGSQLILLGPGVPHMVTASTDLYRSDVVHQKILWFSPRWLEQCGRVIPELRTVEQMLKRSNRGLCFGAQTIERVASLLENFANVSPARQFAHFIQLLLLLTEDKEAKPLSVRSHEYRLQDEPDAVVARVEQARRYIAKNYQNPIQLKELAKALHMSESSVYRLFERHFEESFVEHLRLYRLGKACELLATTNRAIALIAEDVGFNNLSNFNRQFKEVKKMTPSHFRKLLSE</sequence>
<evidence type="ECO:0000256" key="1">
    <source>
        <dbReference type="ARBA" id="ARBA00023015"/>
    </source>
</evidence>
<dbReference type="Pfam" id="PF12833">
    <property type="entry name" value="HTH_18"/>
    <property type="match status" value="1"/>
</dbReference>
<comment type="caution">
    <text evidence="5">The sequence shown here is derived from an EMBL/GenBank/DDBJ whole genome shotgun (WGS) entry which is preliminary data.</text>
</comment>
<keyword evidence="2" id="KW-0238">DNA-binding</keyword>
<dbReference type="PROSITE" id="PS01124">
    <property type="entry name" value="HTH_ARAC_FAMILY_2"/>
    <property type="match status" value="1"/>
</dbReference>